<dbReference type="InterPro" id="IPR050881">
    <property type="entry name" value="LL-DAP_aminotransferase"/>
</dbReference>
<dbReference type="InterPro" id="IPR015421">
    <property type="entry name" value="PyrdxlP-dep_Trfase_major"/>
</dbReference>
<organism evidence="9 10">
    <name type="scientific">Megalodesulfovibrio gigas (strain ATCC 19364 / DSM 1382 / NCIMB 9332 / VKM B-1759)</name>
    <name type="common">Desulfovibrio gigas</name>
    <dbReference type="NCBI Taxonomy" id="1121448"/>
    <lineage>
        <taxon>Bacteria</taxon>
        <taxon>Pseudomonadati</taxon>
        <taxon>Thermodesulfobacteriota</taxon>
        <taxon>Desulfovibrionia</taxon>
        <taxon>Desulfovibrionales</taxon>
        <taxon>Desulfovibrionaceae</taxon>
        <taxon>Megalodesulfovibrio</taxon>
    </lineage>
</organism>
<evidence type="ECO:0000313" key="10">
    <source>
        <dbReference type="Proteomes" id="UP000016587"/>
    </source>
</evidence>
<dbReference type="PANTHER" id="PTHR42832:SF3">
    <property type="entry name" value="L-GLUTAMINE--4-(METHYLSULFANYL)-2-OXOBUTANOATE AMINOTRANSFERASE"/>
    <property type="match status" value="1"/>
</dbReference>
<dbReference type="RefSeq" id="WP_021760980.1">
    <property type="nucleotide sequence ID" value="NC_022444.1"/>
</dbReference>
<dbReference type="InterPro" id="IPR004839">
    <property type="entry name" value="Aminotransferase_I/II_large"/>
</dbReference>
<comment type="similarity">
    <text evidence="7">Belongs to the class-I pyridoxal-phosphate-dependent aminotransferase family.</text>
</comment>
<dbReference type="HAMAP" id="MF_01642">
    <property type="entry name" value="DapL_aminotrans_1"/>
    <property type="match status" value="1"/>
</dbReference>
<evidence type="ECO:0000256" key="3">
    <source>
        <dbReference type="ARBA" id="ARBA00022576"/>
    </source>
</evidence>
<dbReference type="eggNOG" id="COG0436">
    <property type="taxonomic scope" value="Bacteria"/>
</dbReference>
<name>T2GDQ3_MEGG1</name>
<dbReference type="InterPro" id="IPR015424">
    <property type="entry name" value="PyrdxlP-dep_Trfase"/>
</dbReference>
<accession>T2GDQ3</accession>
<dbReference type="HOGENOM" id="CLU_017584_4_5_7"/>
<evidence type="ECO:0000313" key="9">
    <source>
        <dbReference type="EMBL" id="AGW14032.1"/>
    </source>
</evidence>
<evidence type="ECO:0000256" key="7">
    <source>
        <dbReference type="RuleBase" id="RU000481"/>
    </source>
</evidence>
<feature type="domain" description="Aminotransferase class I/classII large" evidence="8">
    <location>
        <begin position="34"/>
        <end position="386"/>
    </location>
</feature>
<dbReference type="Proteomes" id="UP000016587">
    <property type="component" value="Chromosome"/>
</dbReference>
<keyword evidence="5" id="KW-0663">Pyridoxal phosphate</keyword>
<comment type="catalytic activity">
    <reaction evidence="6">
        <text>(2S,6S)-2,6-diaminopimelate + 2-oxoglutarate = (S)-2,3,4,5-tetrahydrodipicolinate + L-glutamate + H2O + H(+)</text>
        <dbReference type="Rhea" id="RHEA:23988"/>
        <dbReference type="ChEBI" id="CHEBI:15377"/>
        <dbReference type="ChEBI" id="CHEBI:15378"/>
        <dbReference type="ChEBI" id="CHEBI:16810"/>
        <dbReference type="ChEBI" id="CHEBI:16845"/>
        <dbReference type="ChEBI" id="CHEBI:29985"/>
        <dbReference type="ChEBI" id="CHEBI:57609"/>
        <dbReference type="EC" id="2.6.1.83"/>
    </reaction>
</comment>
<sequence>MPSFQLADRIKALPPYLFAQIDKVKEEVRSRGVDIISLGIGDPDMPTPDFIIDALAQSARNPANHQYPSYIGMLAFRQAVADWYKTRFGVELDPKSEVITLIGSKEGIAHFPLAFTNPGDLAIVCTPNYPVYTVTTEFLGGVVKYLPLTDDNDYLPDLDSVTSDEWRRAKMIYVNYPNNPTAATAPDAFYEKLIAIAKEFDVIVVHDAAYTEIYFDPANKPRSILEFPGGKDVAIEFHSLSKTYNMTGWRIGMAVGNPTLVAGLGKVKENMDSGAFQAVQEASIAALQQGEPYAEQFRAIYKERRDVVVKALREAGVQCRNPEASFYIWSKTPAGFASSAEFVTKIIQETGVVLTPGNGFGAPGEGYFRISLTVDSERLKEAVARISSKL</sequence>
<dbReference type="OrthoDB" id="9804474at2"/>
<evidence type="ECO:0000256" key="6">
    <source>
        <dbReference type="ARBA" id="ARBA00051934"/>
    </source>
</evidence>
<dbReference type="CDD" id="cd00609">
    <property type="entry name" value="AAT_like"/>
    <property type="match status" value="1"/>
</dbReference>
<keyword evidence="4 7" id="KW-0808">Transferase</keyword>
<dbReference type="Gene3D" id="3.90.1150.10">
    <property type="entry name" value="Aspartate Aminotransferase, domain 1"/>
    <property type="match status" value="1"/>
</dbReference>
<dbReference type="STRING" id="1121448.DGI_2278"/>
<dbReference type="AlphaFoldDB" id="T2GDQ3"/>
<dbReference type="Gene3D" id="3.40.640.10">
    <property type="entry name" value="Type I PLP-dependent aspartate aminotransferase-like (Major domain)"/>
    <property type="match status" value="1"/>
</dbReference>
<proteinExistence type="inferred from homology"/>
<dbReference type="NCBIfam" id="TIGR03540">
    <property type="entry name" value="DapC_direct"/>
    <property type="match status" value="1"/>
</dbReference>
<evidence type="ECO:0000259" key="8">
    <source>
        <dbReference type="Pfam" id="PF00155"/>
    </source>
</evidence>
<dbReference type="InterPro" id="IPR019942">
    <property type="entry name" value="DapL/ALD1"/>
</dbReference>
<dbReference type="GO" id="GO:0010285">
    <property type="term" value="F:L,L-diaminopimelate aminotransferase activity"/>
    <property type="evidence" value="ECO:0007669"/>
    <property type="project" value="UniProtKB-EC"/>
</dbReference>
<dbReference type="SUPFAM" id="SSF53383">
    <property type="entry name" value="PLP-dependent transferases"/>
    <property type="match status" value="1"/>
</dbReference>
<dbReference type="PATRIC" id="fig|1121448.10.peg.2230"/>
<evidence type="ECO:0000256" key="1">
    <source>
        <dbReference type="ARBA" id="ARBA00001933"/>
    </source>
</evidence>
<evidence type="ECO:0000256" key="2">
    <source>
        <dbReference type="ARBA" id="ARBA00004982"/>
    </source>
</evidence>
<dbReference type="InterPro" id="IPR004838">
    <property type="entry name" value="NHTrfase_class1_PyrdxlP-BS"/>
</dbReference>
<keyword evidence="3 7" id="KW-0032">Aminotransferase</keyword>
<dbReference type="Pfam" id="PF00155">
    <property type="entry name" value="Aminotran_1_2"/>
    <property type="match status" value="1"/>
</dbReference>
<dbReference type="InterPro" id="IPR019881">
    <property type="entry name" value="DAP-NH2Trfase_DapL_Desulfo"/>
</dbReference>
<dbReference type="GO" id="GO:0030170">
    <property type="term" value="F:pyridoxal phosphate binding"/>
    <property type="evidence" value="ECO:0007669"/>
    <property type="project" value="InterPro"/>
</dbReference>
<evidence type="ECO:0000256" key="4">
    <source>
        <dbReference type="ARBA" id="ARBA00022679"/>
    </source>
</evidence>
<dbReference type="InterPro" id="IPR015422">
    <property type="entry name" value="PyrdxlP-dep_Trfase_small"/>
</dbReference>
<dbReference type="PROSITE" id="PS00105">
    <property type="entry name" value="AA_TRANSFER_CLASS_1"/>
    <property type="match status" value="1"/>
</dbReference>
<gene>
    <name evidence="9" type="ORF">DGI_2278</name>
</gene>
<dbReference type="EMBL" id="CP006585">
    <property type="protein sequence ID" value="AGW14032.1"/>
    <property type="molecule type" value="Genomic_DNA"/>
</dbReference>
<protein>
    <recommendedName>
        <fullName evidence="7">Aminotransferase</fullName>
        <ecNumber evidence="7">2.6.1.-</ecNumber>
    </recommendedName>
</protein>
<reference evidence="9 10" key="1">
    <citation type="journal article" date="2013" name="J. Bacteriol.">
        <title>Roles of HynAB and Ech, the only two hydrogenases found in the model sulfate reducer Desulfovibrio gigas.</title>
        <authorList>
            <person name="Morais-Silva F.O."/>
            <person name="Santos C.I."/>
            <person name="Rodrigues R."/>
            <person name="Pereira I.A."/>
            <person name="Rodrigues-Pousada C."/>
        </authorList>
    </citation>
    <scope>NUCLEOTIDE SEQUENCE [LARGE SCALE GENOMIC DNA]</scope>
    <source>
        <strain evidence="10">ATCC 19364 / DSM 1382 / NCIMB 9332 / VKM B-1759</strain>
    </source>
</reference>
<dbReference type="UniPathway" id="UPA00034">
    <property type="reaction ID" value="UER00466"/>
</dbReference>
<dbReference type="KEGG" id="dgg:DGI_2278"/>
<reference evidence="10" key="2">
    <citation type="submission" date="2013-07" db="EMBL/GenBank/DDBJ databases">
        <authorList>
            <person name="Morais-Silva F.O."/>
            <person name="Rezende A.M."/>
            <person name="Pimentel C."/>
            <person name="Resende D.M."/>
            <person name="Santos C.I."/>
            <person name="Clemente C."/>
            <person name="de Oliveira L.M."/>
            <person name="da Silva S.M."/>
            <person name="Costa D.A."/>
            <person name="Varela-Raposo A."/>
            <person name="Horacio E.C.A."/>
            <person name="Matos M."/>
            <person name="Flores O."/>
            <person name="Ruiz J.C."/>
            <person name="Rodrigues-Pousada C."/>
        </authorList>
    </citation>
    <scope>NUCLEOTIDE SEQUENCE [LARGE SCALE GENOMIC DNA]</scope>
    <source>
        <strain evidence="10">ATCC 19364 / DSM 1382 / NCIMB 9332 / VKM B-1759</strain>
    </source>
</reference>
<comment type="pathway">
    <text evidence="2">Amino-acid biosynthesis; L-lysine biosynthesis via DAP pathway; LL-2,6-diaminopimelate from (S)-tetrahydrodipicolinate (aminotransferase route): step 1/1.</text>
</comment>
<dbReference type="NCBIfam" id="NF006756">
    <property type="entry name" value="PRK09276.1"/>
    <property type="match status" value="1"/>
</dbReference>
<dbReference type="GO" id="GO:0009089">
    <property type="term" value="P:lysine biosynthetic process via diaminopimelate"/>
    <property type="evidence" value="ECO:0007669"/>
    <property type="project" value="UniProtKB-UniPathway"/>
</dbReference>
<keyword evidence="10" id="KW-1185">Reference proteome</keyword>
<dbReference type="EC" id="2.6.1.-" evidence="7"/>
<comment type="cofactor">
    <cofactor evidence="1 7">
        <name>pyridoxal 5'-phosphate</name>
        <dbReference type="ChEBI" id="CHEBI:597326"/>
    </cofactor>
</comment>
<evidence type="ECO:0000256" key="5">
    <source>
        <dbReference type="ARBA" id="ARBA00022898"/>
    </source>
</evidence>
<dbReference type="PANTHER" id="PTHR42832">
    <property type="entry name" value="AMINO ACID AMINOTRANSFERASE"/>
    <property type="match status" value="1"/>
</dbReference>